<reference evidence="7 8" key="1">
    <citation type="submission" date="2019-02" db="EMBL/GenBank/DDBJ databases">
        <title>Genome sequencing of the rare red list fungi Dentipellis fragilis.</title>
        <authorList>
            <person name="Buettner E."/>
            <person name="Kellner H."/>
        </authorList>
    </citation>
    <scope>NUCLEOTIDE SEQUENCE [LARGE SCALE GENOMIC DNA]</scope>
    <source>
        <strain evidence="7 8">DSM 105465</strain>
    </source>
</reference>
<keyword evidence="8" id="KW-1185">Reference proteome</keyword>
<dbReference type="Pfam" id="PF14604">
    <property type="entry name" value="SH3_9"/>
    <property type="match status" value="1"/>
</dbReference>
<dbReference type="OrthoDB" id="10255128at2759"/>
<protein>
    <recommendedName>
        <fullName evidence="6">SH3 domain-containing protein</fullName>
    </recommendedName>
</protein>
<dbReference type="SMART" id="SM00326">
    <property type="entry name" value="SH3"/>
    <property type="match status" value="1"/>
</dbReference>
<dbReference type="GO" id="GO:0015629">
    <property type="term" value="C:actin cytoskeleton"/>
    <property type="evidence" value="ECO:0007669"/>
    <property type="project" value="TreeGrafter"/>
</dbReference>
<dbReference type="GO" id="GO:0005737">
    <property type="term" value="C:cytoplasm"/>
    <property type="evidence" value="ECO:0007669"/>
    <property type="project" value="UniProtKB-SubCell"/>
</dbReference>
<dbReference type="CDD" id="cd00174">
    <property type="entry name" value="SH3"/>
    <property type="match status" value="1"/>
</dbReference>
<gene>
    <name evidence="7" type="ORF">EVG20_g10368</name>
</gene>
<proteinExistence type="predicted"/>
<comment type="caution">
    <text evidence="7">The sequence shown here is derived from an EMBL/GenBank/DDBJ whole genome shotgun (WGS) entry which is preliminary data.</text>
</comment>
<organism evidence="7 8">
    <name type="scientific">Dentipellis fragilis</name>
    <dbReference type="NCBI Taxonomy" id="205917"/>
    <lineage>
        <taxon>Eukaryota</taxon>
        <taxon>Fungi</taxon>
        <taxon>Dikarya</taxon>
        <taxon>Basidiomycota</taxon>
        <taxon>Agaricomycotina</taxon>
        <taxon>Agaricomycetes</taxon>
        <taxon>Russulales</taxon>
        <taxon>Hericiaceae</taxon>
        <taxon>Dentipellis</taxon>
    </lineage>
</organism>
<evidence type="ECO:0000256" key="1">
    <source>
        <dbReference type="ARBA" id="ARBA00004496"/>
    </source>
</evidence>
<name>A0A4Y9XTW2_9AGAM</name>
<dbReference type="EMBL" id="SEOQ01001239">
    <property type="protein sequence ID" value="TFY52863.1"/>
    <property type="molecule type" value="Genomic_DNA"/>
</dbReference>
<dbReference type="Proteomes" id="UP000298327">
    <property type="component" value="Unassembled WGS sequence"/>
</dbReference>
<dbReference type="InterPro" id="IPR046982">
    <property type="entry name" value="BIN3/RVS161-like"/>
</dbReference>
<dbReference type="InterPro" id="IPR001452">
    <property type="entry name" value="SH3_domain"/>
</dbReference>
<accession>A0A4Y9XTW2</accession>
<dbReference type="GO" id="GO:0008289">
    <property type="term" value="F:lipid binding"/>
    <property type="evidence" value="ECO:0007669"/>
    <property type="project" value="TreeGrafter"/>
</dbReference>
<feature type="compositionally biased region" description="Low complexity" evidence="5">
    <location>
        <begin position="143"/>
        <end position="152"/>
    </location>
</feature>
<evidence type="ECO:0000259" key="6">
    <source>
        <dbReference type="PROSITE" id="PS50002"/>
    </source>
</evidence>
<feature type="compositionally biased region" description="Pro residues" evidence="5">
    <location>
        <begin position="197"/>
        <end position="209"/>
    </location>
</feature>
<dbReference type="GO" id="GO:0006897">
    <property type="term" value="P:endocytosis"/>
    <property type="evidence" value="ECO:0007669"/>
    <property type="project" value="InterPro"/>
</dbReference>
<dbReference type="PRINTS" id="PR00499">
    <property type="entry name" value="P67PHOX"/>
</dbReference>
<feature type="non-terminal residue" evidence="7">
    <location>
        <position position="1"/>
    </location>
</feature>
<evidence type="ECO:0000256" key="2">
    <source>
        <dbReference type="ARBA" id="ARBA00022443"/>
    </source>
</evidence>
<dbReference type="STRING" id="205917.A0A4Y9XTW2"/>
<dbReference type="GO" id="GO:0097320">
    <property type="term" value="P:plasma membrane tubulation"/>
    <property type="evidence" value="ECO:0007669"/>
    <property type="project" value="TreeGrafter"/>
</dbReference>
<evidence type="ECO:0000256" key="5">
    <source>
        <dbReference type="SAM" id="MobiDB-lite"/>
    </source>
</evidence>
<dbReference type="GO" id="GO:0051666">
    <property type="term" value="P:actin cortical patch localization"/>
    <property type="evidence" value="ECO:0007669"/>
    <property type="project" value="InterPro"/>
</dbReference>
<keyword evidence="3" id="KW-0963">Cytoplasm</keyword>
<dbReference type="InterPro" id="IPR036028">
    <property type="entry name" value="SH3-like_dom_sf"/>
</dbReference>
<feature type="domain" description="SH3" evidence="6">
    <location>
        <begin position="241"/>
        <end position="298"/>
    </location>
</feature>
<dbReference type="PANTHER" id="PTHR47174">
    <property type="entry name" value="BRIDGING INTEGRATOR 3"/>
    <property type="match status" value="1"/>
</dbReference>
<dbReference type="AlphaFoldDB" id="A0A4Y9XTW2"/>
<dbReference type="PANTHER" id="PTHR47174:SF3">
    <property type="entry name" value="BRIDGING INTEGRATOR 3"/>
    <property type="match status" value="1"/>
</dbReference>
<dbReference type="SUPFAM" id="SSF50044">
    <property type="entry name" value="SH3-domain"/>
    <property type="match status" value="1"/>
</dbReference>
<evidence type="ECO:0000313" key="8">
    <source>
        <dbReference type="Proteomes" id="UP000298327"/>
    </source>
</evidence>
<dbReference type="PROSITE" id="PS50002">
    <property type="entry name" value="SH3"/>
    <property type="match status" value="1"/>
</dbReference>
<feature type="compositionally biased region" description="Basic and acidic residues" evidence="5">
    <location>
        <begin position="229"/>
        <end position="241"/>
    </location>
</feature>
<sequence length="298" mass="32107">DGATSYNNHAPTLLSPPAVPPSTNFDLHLHPHHPEYFLQSQMAFSNLPPQEKDAFFSLLDEYFAARPDLVAQLGGKNNVNGHDAAPNQHVQAAAASAMHRAFSGNNNNANNNDDWLVCDTHSHQQVSAVSLQPQLPLLRTATKTPARTPRTPSGSLHKVTQPPAGLVQARKFGSDVDTSSPVNLLSSLRHSTAAKSAPPPSVAPAPPPSFAHKKPGFAPPPSRAPVPVHEPEPEPEPEQHNGGEWAEALYDYKSGEDGDLELAANQRVLVVDKTSDDWWTGEADGRRGLFPGSYVRLL</sequence>
<dbReference type="Gene3D" id="2.30.30.40">
    <property type="entry name" value="SH3 Domains"/>
    <property type="match status" value="1"/>
</dbReference>
<keyword evidence="2 4" id="KW-0728">SH3 domain</keyword>
<comment type="subcellular location">
    <subcellularLocation>
        <location evidence="1">Cytoplasm</location>
    </subcellularLocation>
</comment>
<evidence type="ECO:0000256" key="3">
    <source>
        <dbReference type="ARBA" id="ARBA00022490"/>
    </source>
</evidence>
<dbReference type="PRINTS" id="PR00452">
    <property type="entry name" value="SH3DOMAIN"/>
</dbReference>
<feature type="region of interest" description="Disordered" evidence="5">
    <location>
        <begin position="190"/>
        <end position="242"/>
    </location>
</feature>
<evidence type="ECO:0000256" key="4">
    <source>
        <dbReference type="PROSITE-ProRule" id="PRU00192"/>
    </source>
</evidence>
<feature type="region of interest" description="Disordered" evidence="5">
    <location>
        <begin position="143"/>
        <end position="163"/>
    </location>
</feature>
<evidence type="ECO:0000313" key="7">
    <source>
        <dbReference type="EMBL" id="TFY52863.1"/>
    </source>
</evidence>